<protein>
    <submittedName>
        <fullName evidence="1">Uncharacterized protein</fullName>
    </submittedName>
</protein>
<name>A0ABN8NWZ4_9CNID</name>
<sequence>MTRQEGCRLKSCVPANGRFAAPTFCGRKNRLGLNSRMLRKEGVVKQLVNGKPEPISAEEIKTAEVQILKHVQKQSFVKELRLARNEKKERCDPTVEKRMKTRVVKKSSPIYKLDPVIVNG</sequence>
<gene>
    <name evidence="1" type="ORF">PLOB_00028912</name>
</gene>
<proteinExistence type="predicted"/>
<dbReference type="EMBL" id="CALNXK010000036">
    <property type="protein sequence ID" value="CAH3121753.1"/>
    <property type="molecule type" value="Genomic_DNA"/>
</dbReference>
<comment type="caution">
    <text evidence="1">The sequence shown here is derived from an EMBL/GenBank/DDBJ whole genome shotgun (WGS) entry which is preliminary data.</text>
</comment>
<organism evidence="1 2">
    <name type="scientific">Porites lobata</name>
    <dbReference type="NCBI Taxonomy" id="104759"/>
    <lineage>
        <taxon>Eukaryota</taxon>
        <taxon>Metazoa</taxon>
        <taxon>Cnidaria</taxon>
        <taxon>Anthozoa</taxon>
        <taxon>Hexacorallia</taxon>
        <taxon>Scleractinia</taxon>
        <taxon>Fungiina</taxon>
        <taxon>Poritidae</taxon>
        <taxon>Porites</taxon>
    </lineage>
</organism>
<dbReference type="Proteomes" id="UP001159405">
    <property type="component" value="Unassembled WGS sequence"/>
</dbReference>
<keyword evidence="2" id="KW-1185">Reference proteome</keyword>
<evidence type="ECO:0000313" key="1">
    <source>
        <dbReference type="EMBL" id="CAH3121753.1"/>
    </source>
</evidence>
<reference evidence="1 2" key="1">
    <citation type="submission" date="2022-05" db="EMBL/GenBank/DDBJ databases">
        <authorList>
            <consortium name="Genoscope - CEA"/>
            <person name="William W."/>
        </authorList>
    </citation>
    <scope>NUCLEOTIDE SEQUENCE [LARGE SCALE GENOMIC DNA]</scope>
</reference>
<accession>A0ABN8NWZ4</accession>
<evidence type="ECO:0000313" key="2">
    <source>
        <dbReference type="Proteomes" id="UP001159405"/>
    </source>
</evidence>
<feature type="non-terminal residue" evidence="1">
    <location>
        <position position="120"/>
    </location>
</feature>